<reference evidence="2" key="1">
    <citation type="submission" date="2020-11" db="EMBL/GenBank/DDBJ databases">
        <authorList>
            <person name="Tran Van P."/>
        </authorList>
    </citation>
    <scope>NUCLEOTIDE SEQUENCE</scope>
</reference>
<feature type="compositionally biased region" description="Polar residues" evidence="1">
    <location>
        <begin position="123"/>
        <end position="137"/>
    </location>
</feature>
<organism evidence="2">
    <name type="scientific">Timema genevievae</name>
    <name type="common">Walking stick</name>
    <dbReference type="NCBI Taxonomy" id="629358"/>
    <lineage>
        <taxon>Eukaryota</taxon>
        <taxon>Metazoa</taxon>
        <taxon>Ecdysozoa</taxon>
        <taxon>Arthropoda</taxon>
        <taxon>Hexapoda</taxon>
        <taxon>Insecta</taxon>
        <taxon>Pterygota</taxon>
        <taxon>Neoptera</taxon>
        <taxon>Polyneoptera</taxon>
        <taxon>Phasmatodea</taxon>
        <taxon>Timematodea</taxon>
        <taxon>Timematoidea</taxon>
        <taxon>Timematidae</taxon>
        <taxon>Timema</taxon>
    </lineage>
</organism>
<evidence type="ECO:0000256" key="1">
    <source>
        <dbReference type="SAM" id="MobiDB-lite"/>
    </source>
</evidence>
<accession>A0A7R9PN22</accession>
<sequence length="149" mass="16204">MSVLRMGLFARMQEACIFISWRLPPLLYIDTRRGVTDIVSRPLTTDLIGSQVALTRHLSTASLGSSGKGTDSPAHLQDKKGRPATLLSQQSPQWCGYYLDRSFRDRAVKRSSLKSNFQLSCTSSVGSPGTGELSTPQGVMFPCQPGQGP</sequence>
<gene>
    <name evidence="2" type="ORF">TGEB3V08_LOCUS6539</name>
</gene>
<protein>
    <submittedName>
        <fullName evidence="2">Uncharacterized protein</fullName>
    </submittedName>
</protein>
<name>A0A7R9PN22_TIMGE</name>
<feature type="region of interest" description="Disordered" evidence="1">
    <location>
        <begin position="62"/>
        <end position="87"/>
    </location>
</feature>
<proteinExistence type="predicted"/>
<dbReference type="EMBL" id="OE841701">
    <property type="protein sequence ID" value="CAD7596818.1"/>
    <property type="molecule type" value="Genomic_DNA"/>
</dbReference>
<evidence type="ECO:0000313" key="2">
    <source>
        <dbReference type="EMBL" id="CAD7596818.1"/>
    </source>
</evidence>
<dbReference type="AlphaFoldDB" id="A0A7R9PN22"/>
<feature type="region of interest" description="Disordered" evidence="1">
    <location>
        <begin position="123"/>
        <end position="149"/>
    </location>
</feature>